<evidence type="ECO:0000259" key="4">
    <source>
        <dbReference type="PROSITE" id="PS50995"/>
    </source>
</evidence>
<protein>
    <submittedName>
        <fullName evidence="5">DNA-binding transcriptional regulator, MarR family</fullName>
    </submittedName>
</protein>
<proteinExistence type="predicted"/>
<dbReference type="InterPro" id="IPR036388">
    <property type="entry name" value="WH-like_DNA-bd_sf"/>
</dbReference>
<keyword evidence="3" id="KW-0804">Transcription</keyword>
<organism evidence="5 6">
    <name type="scientific">Devosia crocina</name>
    <dbReference type="NCBI Taxonomy" id="429728"/>
    <lineage>
        <taxon>Bacteria</taxon>
        <taxon>Pseudomonadati</taxon>
        <taxon>Pseudomonadota</taxon>
        <taxon>Alphaproteobacteria</taxon>
        <taxon>Hyphomicrobiales</taxon>
        <taxon>Devosiaceae</taxon>
        <taxon>Devosia</taxon>
    </lineage>
</organism>
<dbReference type="PROSITE" id="PS50995">
    <property type="entry name" value="HTH_MARR_2"/>
    <property type="match status" value="1"/>
</dbReference>
<evidence type="ECO:0000256" key="3">
    <source>
        <dbReference type="ARBA" id="ARBA00023163"/>
    </source>
</evidence>
<keyword evidence="6" id="KW-1185">Reference proteome</keyword>
<dbReference type="PANTHER" id="PTHR42756:SF1">
    <property type="entry name" value="TRANSCRIPTIONAL REPRESSOR OF EMRAB OPERON"/>
    <property type="match status" value="1"/>
</dbReference>
<dbReference type="AlphaFoldDB" id="A0A1I7NRN5"/>
<keyword evidence="2 5" id="KW-0238">DNA-binding</keyword>
<dbReference type="Gene3D" id="1.10.10.10">
    <property type="entry name" value="Winged helix-like DNA-binding domain superfamily/Winged helix DNA-binding domain"/>
    <property type="match status" value="1"/>
</dbReference>
<dbReference type="EMBL" id="FPCK01000003">
    <property type="protein sequence ID" value="SFV37339.1"/>
    <property type="molecule type" value="Genomic_DNA"/>
</dbReference>
<dbReference type="STRING" id="429728.SAMN05216456_2870"/>
<dbReference type="PRINTS" id="PR00598">
    <property type="entry name" value="HTHMARR"/>
</dbReference>
<dbReference type="Pfam" id="PF12802">
    <property type="entry name" value="MarR_2"/>
    <property type="match status" value="1"/>
</dbReference>
<dbReference type="InterPro" id="IPR000835">
    <property type="entry name" value="HTH_MarR-typ"/>
</dbReference>
<feature type="domain" description="HTH marR-type" evidence="4">
    <location>
        <begin position="5"/>
        <end position="137"/>
    </location>
</feature>
<evidence type="ECO:0000256" key="1">
    <source>
        <dbReference type="ARBA" id="ARBA00023015"/>
    </source>
</evidence>
<evidence type="ECO:0000256" key="2">
    <source>
        <dbReference type="ARBA" id="ARBA00023125"/>
    </source>
</evidence>
<sequence>MEERTKSALTAMRKILRATESNAKQLMTETGLTPSQLIFMQILDGQAEKSAGHVASQMGITQATTTALLQKLELAGMIQRRRGERDRRQVLLSLTEKGRKVLAIAPDGVHAQFHQQFSALKDWEQIMLIAALERVADMLHTSDLDAAAILDHTPELAPTRTSDVE</sequence>
<reference evidence="5 6" key="1">
    <citation type="submission" date="2016-10" db="EMBL/GenBank/DDBJ databases">
        <authorList>
            <person name="de Groot N.N."/>
        </authorList>
    </citation>
    <scope>NUCLEOTIDE SEQUENCE [LARGE SCALE GENOMIC DNA]</scope>
    <source>
        <strain evidence="5 6">IPL20</strain>
    </source>
</reference>
<dbReference type="GO" id="GO:0003677">
    <property type="term" value="F:DNA binding"/>
    <property type="evidence" value="ECO:0007669"/>
    <property type="project" value="UniProtKB-KW"/>
</dbReference>
<keyword evidence="1" id="KW-0805">Transcription regulation</keyword>
<name>A0A1I7NRN5_9HYPH</name>
<gene>
    <name evidence="5" type="ORF">SAMN05216456_2870</name>
</gene>
<dbReference type="OrthoDB" id="8447118at2"/>
<accession>A0A1I7NRN5</accession>
<evidence type="ECO:0000313" key="5">
    <source>
        <dbReference type="EMBL" id="SFV37339.1"/>
    </source>
</evidence>
<dbReference type="SUPFAM" id="SSF46785">
    <property type="entry name" value="Winged helix' DNA-binding domain"/>
    <property type="match status" value="1"/>
</dbReference>
<dbReference type="PANTHER" id="PTHR42756">
    <property type="entry name" value="TRANSCRIPTIONAL REGULATOR, MARR"/>
    <property type="match status" value="1"/>
</dbReference>
<evidence type="ECO:0000313" key="6">
    <source>
        <dbReference type="Proteomes" id="UP000199074"/>
    </source>
</evidence>
<dbReference type="InterPro" id="IPR036390">
    <property type="entry name" value="WH_DNA-bd_sf"/>
</dbReference>
<dbReference type="RefSeq" id="WP_092425712.1">
    <property type="nucleotide sequence ID" value="NZ_FPCK01000003.1"/>
</dbReference>
<dbReference type="SMART" id="SM00347">
    <property type="entry name" value="HTH_MARR"/>
    <property type="match status" value="1"/>
</dbReference>
<dbReference type="Proteomes" id="UP000199074">
    <property type="component" value="Unassembled WGS sequence"/>
</dbReference>
<dbReference type="GO" id="GO:0003700">
    <property type="term" value="F:DNA-binding transcription factor activity"/>
    <property type="evidence" value="ECO:0007669"/>
    <property type="project" value="InterPro"/>
</dbReference>